<accession>A0A4C1SMF5</accession>
<protein>
    <submittedName>
        <fullName evidence="1">Uncharacterized protein</fullName>
    </submittedName>
</protein>
<comment type="caution">
    <text evidence="1">The sequence shown here is derived from an EMBL/GenBank/DDBJ whole genome shotgun (WGS) entry which is preliminary data.</text>
</comment>
<evidence type="ECO:0000313" key="1">
    <source>
        <dbReference type="EMBL" id="GBP03322.1"/>
    </source>
</evidence>
<evidence type="ECO:0000313" key="2">
    <source>
        <dbReference type="Proteomes" id="UP000299102"/>
    </source>
</evidence>
<dbReference type="EMBL" id="BGZK01003645">
    <property type="protein sequence ID" value="GBP03322.1"/>
    <property type="molecule type" value="Genomic_DNA"/>
</dbReference>
<organism evidence="1 2">
    <name type="scientific">Eumeta variegata</name>
    <name type="common">Bagworm moth</name>
    <name type="synonym">Eumeta japonica</name>
    <dbReference type="NCBI Taxonomy" id="151549"/>
    <lineage>
        <taxon>Eukaryota</taxon>
        <taxon>Metazoa</taxon>
        <taxon>Ecdysozoa</taxon>
        <taxon>Arthropoda</taxon>
        <taxon>Hexapoda</taxon>
        <taxon>Insecta</taxon>
        <taxon>Pterygota</taxon>
        <taxon>Neoptera</taxon>
        <taxon>Endopterygota</taxon>
        <taxon>Lepidoptera</taxon>
        <taxon>Glossata</taxon>
        <taxon>Ditrysia</taxon>
        <taxon>Tineoidea</taxon>
        <taxon>Psychidae</taxon>
        <taxon>Oiketicinae</taxon>
        <taxon>Eumeta</taxon>
    </lineage>
</organism>
<dbReference type="AlphaFoldDB" id="A0A4C1SMF5"/>
<gene>
    <name evidence="1" type="ORF">EVAR_99067_1</name>
</gene>
<reference evidence="1 2" key="1">
    <citation type="journal article" date="2019" name="Commun. Biol.">
        <title>The bagworm genome reveals a unique fibroin gene that provides high tensile strength.</title>
        <authorList>
            <person name="Kono N."/>
            <person name="Nakamura H."/>
            <person name="Ohtoshi R."/>
            <person name="Tomita M."/>
            <person name="Numata K."/>
            <person name="Arakawa K."/>
        </authorList>
    </citation>
    <scope>NUCLEOTIDE SEQUENCE [LARGE SCALE GENOMIC DNA]</scope>
</reference>
<sequence>MRSRCVICTLNHRSRMLSYCLLAMIVSNPRLPTDHRGEPKPSIWIKIVGDYASAVGHLKVLQTHGWTNRRRKISDRISSVRIEVVVGLERVRAPELACLK</sequence>
<keyword evidence="2" id="KW-1185">Reference proteome</keyword>
<name>A0A4C1SMF5_EUMVA</name>
<proteinExistence type="predicted"/>
<dbReference type="Proteomes" id="UP000299102">
    <property type="component" value="Unassembled WGS sequence"/>
</dbReference>